<dbReference type="Gene3D" id="3.40.50.10600">
    <property type="entry name" value="SpoIIaa-like domains"/>
    <property type="match status" value="1"/>
</dbReference>
<gene>
    <name evidence="1" type="ORF">L3049_09150</name>
</gene>
<organism evidence="1 2">
    <name type="scientific">Paralabilibaculum antarcticum</name>
    <dbReference type="NCBI Taxonomy" id="2912572"/>
    <lineage>
        <taxon>Bacteria</taxon>
        <taxon>Pseudomonadati</taxon>
        <taxon>Bacteroidota</taxon>
        <taxon>Bacteroidia</taxon>
        <taxon>Marinilabiliales</taxon>
        <taxon>Marinifilaceae</taxon>
        <taxon>Paralabilibaculum</taxon>
    </lineage>
</organism>
<evidence type="ECO:0008006" key="3">
    <source>
        <dbReference type="Google" id="ProtNLM"/>
    </source>
</evidence>
<comment type="caution">
    <text evidence="1">The sequence shown here is derived from an EMBL/GenBank/DDBJ whole genome shotgun (WGS) entry which is preliminary data.</text>
</comment>
<keyword evidence="2" id="KW-1185">Reference proteome</keyword>
<dbReference type="RefSeq" id="WP_275109500.1">
    <property type="nucleotide sequence ID" value="NZ_JAKJSC010000001.1"/>
</dbReference>
<protein>
    <recommendedName>
        <fullName evidence="3">STAS/SEC14 domain-containing protein</fullName>
    </recommendedName>
</protein>
<evidence type="ECO:0000313" key="2">
    <source>
        <dbReference type="Proteomes" id="UP001528920"/>
    </source>
</evidence>
<dbReference type="EMBL" id="JAKJSC010000001">
    <property type="protein sequence ID" value="MDE5418175.1"/>
    <property type="molecule type" value="Genomic_DNA"/>
</dbReference>
<sequence length="147" mass="17100">MEIVVDNEEFCIRLYQNVAYLKVIGIQDKTGADFFEKTIDEVISKYSHDRFAALCDLTELILPHPSISRQINRAIVKLSDNLNFGHNAVIVEPKFLQIMQAYIFSFYLRNISAKTKIFKKESRAVEWLNELNYQLTEIEGFLSEKTT</sequence>
<dbReference type="SUPFAM" id="SSF52091">
    <property type="entry name" value="SpoIIaa-like"/>
    <property type="match status" value="1"/>
</dbReference>
<reference evidence="1 2" key="1">
    <citation type="submission" date="2022-01" db="EMBL/GenBank/DDBJ databases">
        <title>Labilibaculum sp. nov, a marine bacterium isolated from Antarctica.</title>
        <authorList>
            <person name="Dai W."/>
        </authorList>
    </citation>
    <scope>NUCLEOTIDE SEQUENCE [LARGE SCALE GENOMIC DNA]</scope>
    <source>
        <strain evidence="1 2">DW002</strain>
    </source>
</reference>
<dbReference type="Proteomes" id="UP001528920">
    <property type="component" value="Unassembled WGS sequence"/>
</dbReference>
<name>A0ABT5VRX8_9BACT</name>
<dbReference type="InterPro" id="IPR038396">
    <property type="entry name" value="SpoIIAA-like_sf"/>
</dbReference>
<evidence type="ECO:0000313" key="1">
    <source>
        <dbReference type="EMBL" id="MDE5418175.1"/>
    </source>
</evidence>
<dbReference type="InterPro" id="IPR036513">
    <property type="entry name" value="STAS_dom_sf"/>
</dbReference>
<accession>A0ABT5VRX8</accession>
<proteinExistence type="predicted"/>